<accession>A0A4Z2FDR7</accession>
<keyword evidence="3" id="KW-1185">Reference proteome</keyword>
<feature type="compositionally biased region" description="Basic residues" evidence="1">
    <location>
        <begin position="58"/>
        <end position="74"/>
    </location>
</feature>
<feature type="region of interest" description="Disordered" evidence="1">
    <location>
        <begin position="50"/>
        <end position="74"/>
    </location>
</feature>
<dbReference type="Proteomes" id="UP000314294">
    <property type="component" value="Unassembled WGS sequence"/>
</dbReference>
<evidence type="ECO:0000313" key="2">
    <source>
        <dbReference type="EMBL" id="TNN39050.1"/>
    </source>
</evidence>
<sequence length="74" mass="8167">MTPSSFGIKTAAFTASECPSILLSRIGLALCGLEWISAAMVSSRSPAARCSSRAVATKNKKKKKRRRRRRRRIS</sequence>
<reference evidence="2 3" key="1">
    <citation type="submission" date="2019-03" db="EMBL/GenBank/DDBJ databases">
        <title>First draft genome of Liparis tanakae, snailfish: a comprehensive survey of snailfish specific genes.</title>
        <authorList>
            <person name="Kim W."/>
            <person name="Song I."/>
            <person name="Jeong J.-H."/>
            <person name="Kim D."/>
            <person name="Kim S."/>
            <person name="Ryu S."/>
            <person name="Song J.Y."/>
            <person name="Lee S.K."/>
        </authorList>
    </citation>
    <scope>NUCLEOTIDE SEQUENCE [LARGE SCALE GENOMIC DNA]</scope>
    <source>
        <tissue evidence="2">Muscle</tissue>
    </source>
</reference>
<dbReference type="OrthoDB" id="10492604at2759"/>
<evidence type="ECO:0000313" key="3">
    <source>
        <dbReference type="Proteomes" id="UP000314294"/>
    </source>
</evidence>
<organism evidence="2 3">
    <name type="scientific">Liparis tanakae</name>
    <name type="common">Tanaka's snailfish</name>
    <dbReference type="NCBI Taxonomy" id="230148"/>
    <lineage>
        <taxon>Eukaryota</taxon>
        <taxon>Metazoa</taxon>
        <taxon>Chordata</taxon>
        <taxon>Craniata</taxon>
        <taxon>Vertebrata</taxon>
        <taxon>Euteleostomi</taxon>
        <taxon>Actinopterygii</taxon>
        <taxon>Neopterygii</taxon>
        <taxon>Teleostei</taxon>
        <taxon>Neoteleostei</taxon>
        <taxon>Acanthomorphata</taxon>
        <taxon>Eupercaria</taxon>
        <taxon>Perciformes</taxon>
        <taxon>Cottioidei</taxon>
        <taxon>Cottales</taxon>
        <taxon>Liparidae</taxon>
        <taxon>Liparis</taxon>
    </lineage>
</organism>
<dbReference type="AlphaFoldDB" id="A0A4Z2FDR7"/>
<dbReference type="EMBL" id="SRLO01001314">
    <property type="protein sequence ID" value="TNN39050.1"/>
    <property type="molecule type" value="Genomic_DNA"/>
</dbReference>
<proteinExistence type="predicted"/>
<gene>
    <name evidence="2" type="ORF">EYF80_050799</name>
</gene>
<protein>
    <submittedName>
        <fullName evidence="2">Uncharacterized protein</fullName>
    </submittedName>
</protein>
<evidence type="ECO:0000256" key="1">
    <source>
        <dbReference type="SAM" id="MobiDB-lite"/>
    </source>
</evidence>
<comment type="caution">
    <text evidence="2">The sequence shown here is derived from an EMBL/GenBank/DDBJ whole genome shotgun (WGS) entry which is preliminary data.</text>
</comment>
<name>A0A4Z2FDR7_9TELE</name>